<dbReference type="SMART" id="SM00421">
    <property type="entry name" value="HTH_LUXR"/>
    <property type="match status" value="1"/>
</dbReference>
<dbReference type="PANTHER" id="PTHR47691:SF3">
    <property type="entry name" value="HTH-TYPE TRANSCRIPTIONAL REGULATOR RV0890C-RELATED"/>
    <property type="match status" value="1"/>
</dbReference>
<dbReference type="InterPro" id="IPR027417">
    <property type="entry name" value="P-loop_NTPase"/>
</dbReference>
<keyword evidence="3" id="KW-1185">Reference proteome</keyword>
<evidence type="ECO:0000313" key="2">
    <source>
        <dbReference type="EMBL" id="MBP2326577.1"/>
    </source>
</evidence>
<dbReference type="SUPFAM" id="SSF48452">
    <property type="entry name" value="TPR-like"/>
    <property type="match status" value="1"/>
</dbReference>
<feature type="domain" description="HTH luxR-type" evidence="1">
    <location>
        <begin position="697"/>
        <end position="762"/>
    </location>
</feature>
<comment type="caution">
    <text evidence="2">The sequence shown here is derived from an EMBL/GenBank/DDBJ whole genome shotgun (WGS) entry which is preliminary data.</text>
</comment>
<dbReference type="InterPro" id="IPR049945">
    <property type="entry name" value="AAA_22"/>
</dbReference>
<dbReference type="InterPro" id="IPR016032">
    <property type="entry name" value="Sig_transdc_resp-reg_C-effctor"/>
</dbReference>
<accession>A0ABS4TQ87</accession>
<dbReference type="EMBL" id="JAGINW010000001">
    <property type="protein sequence ID" value="MBP2326577.1"/>
    <property type="molecule type" value="Genomic_DNA"/>
</dbReference>
<reference evidence="2 3" key="1">
    <citation type="submission" date="2021-03" db="EMBL/GenBank/DDBJ databases">
        <title>Sequencing the genomes of 1000 actinobacteria strains.</title>
        <authorList>
            <person name="Klenk H.-P."/>
        </authorList>
    </citation>
    <scope>NUCLEOTIDE SEQUENCE [LARGE SCALE GENOMIC DNA]</scope>
    <source>
        <strain evidence="2 3">DSM 46670</strain>
    </source>
</reference>
<name>A0ABS4TQ87_9PSEU</name>
<dbReference type="InterPro" id="IPR036388">
    <property type="entry name" value="WH-like_DNA-bd_sf"/>
</dbReference>
<proteinExistence type="predicted"/>
<dbReference type="SUPFAM" id="SSF52540">
    <property type="entry name" value="P-loop containing nucleoside triphosphate hydrolases"/>
    <property type="match status" value="1"/>
</dbReference>
<dbReference type="SUPFAM" id="SSF46894">
    <property type="entry name" value="C-terminal effector domain of the bipartite response regulators"/>
    <property type="match status" value="1"/>
</dbReference>
<dbReference type="Proteomes" id="UP001519332">
    <property type="component" value="Unassembled WGS sequence"/>
</dbReference>
<dbReference type="Gene3D" id="1.25.40.10">
    <property type="entry name" value="Tetratricopeptide repeat domain"/>
    <property type="match status" value="1"/>
</dbReference>
<dbReference type="PROSITE" id="PS00622">
    <property type="entry name" value="HTH_LUXR_1"/>
    <property type="match status" value="1"/>
</dbReference>
<protein>
    <submittedName>
        <fullName evidence="2">ATPase/DNA-binding CsgD family transcriptional regulator</fullName>
    </submittedName>
</protein>
<dbReference type="InterPro" id="IPR000792">
    <property type="entry name" value="Tscrpt_reg_LuxR_C"/>
</dbReference>
<dbReference type="Gene3D" id="1.10.10.10">
    <property type="entry name" value="Winged helix-like DNA-binding domain superfamily/Winged helix DNA-binding domain"/>
    <property type="match status" value="1"/>
</dbReference>
<dbReference type="CDD" id="cd06170">
    <property type="entry name" value="LuxR_C_like"/>
    <property type="match status" value="1"/>
</dbReference>
<dbReference type="Pfam" id="PF25872">
    <property type="entry name" value="HTH_77"/>
    <property type="match status" value="1"/>
</dbReference>
<dbReference type="Pfam" id="PF13401">
    <property type="entry name" value="AAA_22"/>
    <property type="match status" value="1"/>
</dbReference>
<dbReference type="PROSITE" id="PS50043">
    <property type="entry name" value="HTH_LUXR_2"/>
    <property type="match status" value="1"/>
</dbReference>
<dbReference type="Gene3D" id="3.40.50.300">
    <property type="entry name" value="P-loop containing nucleotide triphosphate hydrolases"/>
    <property type="match status" value="1"/>
</dbReference>
<sequence length="764" mass="83144">MTGRISGNLPVALTSFVGRRQEIADVRARLATARLLTLTGAGGVGKTRLALEVAAEARKAFADGVWLVDLAPVGEPALVPRAVVTALGIPDQSSKPAEEQLTEYLSERQALILIDNCEHLVGACALLMNRLLRGGARLRVLATSRRTLGVYGEHIYIVPPLSTPEPDQTSPLKELEGYESVRLFAERAITIQPGFEISERNRHTVTKLCARLEGIPLAIELAAARLRVLSLDELVERLEDRFTVLGGGSRTVEPRQRTLRALISWSYDLCSPIERLLWARLSVFAGGFSLDAVEGVCTDEHVPQEAVLDLLGQLITQSVVLLVDSDGQVRYRMLETIRQYGRERLVEAGELERLRSRHRDFYLDLAEGIAARWNGGGQAAGLARLRADKDNLRAALEYCVSDPDRTPSALALVSALRFHWCADGFLSEGRRWLDRVLARPGGDCPARATALWVAAWATLLQGDYQTAAERLDECEELGDASARSQVMSLRGTLANFQGRLAEAIDRFEQAIGELTAVNDGRGVLMTLFQLAIAQACAGDARAADTAKRAIMLSEECGELWCRSYALWSLGFDAWVRGELDSAAELTRAGLAIQSGFNDHVGTALMIELLAWVAASKGESRHAARLLGSLRAIWQRIGTTIAAFGPHLADHHDRCERDVAHALKASAFATAIAQGGRLDLGQAITCALDEAAATTTEPPVGKPALTRREHEVAQLVARGLSNRMIADSLVISPRTVDGHLEHILAKLGFTSRSQVAAWVTEHAHR</sequence>
<dbReference type="InterPro" id="IPR058852">
    <property type="entry name" value="HTH_77"/>
</dbReference>
<dbReference type="RefSeq" id="WP_209643628.1">
    <property type="nucleotide sequence ID" value="NZ_JAGINW010000001.1"/>
</dbReference>
<dbReference type="Pfam" id="PF00196">
    <property type="entry name" value="GerE"/>
    <property type="match status" value="1"/>
</dbReference>
<evidence type="ECO:0000259" key="1">
    <source>
        <dbReference type="PROSITE" id="PS50043"/>
    </source>
</evidence>
<dbReference type="PRINTS" id="PR00038">
    <property type="entry name" value="HTHLUXR"/>
</dbReference>
<gene>
    <name evidence="2" type="ORF">JOF56_006962</name>
</gene>
<organism evidence="2 3">
    <name type="scientific">Kibdelosporangium banguiense</name>
    <dbReference type="NCBI Taxonomy" id="1365924"/>
    <lineage>
        <taxon>Bacteria</taxon>
        <taxon>Bacillati</taxon>
        <taxon>Actinomycetota</taxon>
        <taxon>Actinomycetes</taxon>
        <taxon>Pseudonocardiales</taxon>
        <taxon>Pseudonocardiaceae</taxon>
        <taxon>Kibdelosporangium</taxon>
    </lineage>
</organism>
<dbReference type="InterPro" id="IPR011990">
    <property type="entry name" value="TPR-like_helical_dom_sf"/>
</dbReference>
<dbReference type="PRINTS" id="PR00364">
    <property type="entry name" value="DISEASERSIST"/>
</dbReference>
<dbReference type="PANTHER" id="PTHR47691">
    <property type="entry name" value="REGULATOR-RELATED"/>
    <property type="match status" value="1"/>
</dbReference>
<evidence type="ECO:0000313" key="3">
    <source>
        <dbReference type="Proteomes" id="UP001519332"/>
    </source>
</evidence>